<feature type="transmembrane region" description="Helical" evidence="8">
    <location>
        <begin position="93"/>
        <end position="115"/>
    </location>
</feature>
<feature type="compositionally biased region" description="Gly residues" evidence="7">
    <location>
        <begin position="1229"/>
        <end position="1253"/>
    </location>
</feature>
<feature type="region of interest" description="Disordered" evidence="7">
    <location>
        <begin position="1960"/>
        <end position="2059"/>
    </location>
</feature>
<dbReference type="GO" id="GO:0005524">
    <property type="term" value="F:ATP binding"/>
    <property type="evidence" value="ECO:0007669"/>
    <property type="project" value="UniProtKB-KW"/>
</dbReference>
<keyword evidence="1" id="KW-0675">Receptor</keyword>
<feature type="transmembrane region" description="Helical" evidence="8">
    <location>
        <begin position="1859"/>
        <end position="1883"/>
    </location>
</feature>
<feature type="region of interest" description="Disordered" evidence="7">
    <location>
        <begin position="1226"/>
        <end position="1253"/>
    </location>
</feature>
<dbReference type="CDD" id="cd00130">
    <property type="entry name" value="PAS"/>
    <property type="match status" value="1"/>
</dbReference>
<evidence type="ECO:0000256" key="8">
    <source>
        <dbReference type="SAM" id="Phobius"/>
    </source>
</evidence>
<keyword evidence="2" id="KW-0716">Sensory transduction</keyword>
<keyword evidence="1" id="KW-0157">Chromophore</keyword>
<dbReference type="Proteomes" id="UP000650467">
    <property type="component" value="Unassembled WGS sequence"/>
</dbReference>
<feature type="region of interest" description="Disordered" evidence="7">
    <location>
        <begin position="1335"/>
        <end position="1400"/>
    </location>
</feature>
<keyword evidence="6" id="KW-0067">ATP-binding</keyword>
<feature type="compositionally biased region" description="Low complexity" evidence="7">
    <location>
        <begin position="1533"/>
        <end position="1559"/>
    </location>
</feature>
<evidence type="ECO:0000256" key="5">
    <source>
        <dbReference type="ARBA" id="ARBA00022777"/>
    </source>
</evidence>
<feature type="region of interest" description="Disordered" evidence="7">
    <location>
        <begin position="2719"/>
        <end position="2753"/>
    </location>
</feature>
<feature type="region of interest" description="Disordered" evidence="7">
    <location>
        <begin position="1287"/>
        <end position="1323"/>
    </location>
</feature>
<dbReference type="InterPro" id="IPR000014">
    <property type="entry name" value="PAS"/>
</dbReference>
<keyword evidence="3" id="KW-0808">Transferase</keyword>
<keyword evidence="11" id="KW-1185">Reference proteome</keyword>
<feature type="compositionally biased region" description="Basic and acidic residues" evidence="7">
    <location>
        <begin position="1296"/>
        <end position="1305"/>
    </location>
</feature>
<accession>A0A835SD63</accession>
<dbReference type="InterPro" id="IPR035965">
    <property type="entry name" value="PAS-like_dom_sf"/>
</dbReference>
<feature type="region of interest" description="Disordered" evidence="7">
    <location>
        <begin position="2354"/>
        <end position="2422"/>
    </location>
</feature>
<proteinExistence type="predicted"/>
<feature type="region of interest" description="Disordered" evidence="7">
    <location>
        <begin position="1915"/>
        <end position="1945"/>
    </location>
</feature>
<dbReference type="GO" id="GO:0016301">
    <property type="term" value="F:kinase activity"/>
    <property type="evidence" value="ECO:0007669"/>
    <property type="project" value="UniProtKB-KW"/>
</dbReference>
<feature type="transmembrane region" description="Helical" evidence="8">
    <location>
        <begin position="2082"/>
        <end position="2105"/>
    </location>
</feature>
<dbReference type="InterPro" id="IPR052994">
    <property type="entry name" value="Tiny_macrocysts_regulators"/>
</dbReference>
<evidence type="ECO:0000256" key="3">
    <source>
        <dbReference type="ARBA" id="ARBA00022679"/>
    </source>
</evidence>
<feature type="transmembrane region" description="Helical" evidence="8">
    <location>
        <begin position="276"/>
        <end position="297"/>
    </location>
</feature>
<feature type="transmembrane region" description="Helical" evidence="8">
    <location>
        <begin position="2293"/>
        <end position="2314"/>
    </location>
</feature>
<dbReference type="PANTHER" id="PTHR31600:SF2">
    <property type="entry name" value="GAMETE ENRICHED GENE 10 PROTEIN-RELATED"/>
    <property type="match status" value="1"/>
</dbReference>
<feature type="compositionally biased region" description="Acidic residues" evidence="7">
    <location>
        <begin position="1916"/>
        <end position="1932"/>
    </location>
</feature>
<evidence type="ECO:0000256" key="1">
    <source>
        <dbReference type="ARBA" id="ARBA00022543"/>
    </source>
</evidence>
<dbReference type="EMBL" id="JAEHOC010000061">
    <property type="protein sequence ID" value="KAG2424794.1"/>
    <property type="molecule type" value="Genomic_DNA"/>
</dbReference>
<dbReference type="SUPFAM" id="SSF55785">
    <property type="entry name" value="PYP-like sensor domain (PAS domain)"/>
    <property type="match status" value="1"/>
</dbReference>
<evidence type="ECO:0000313" key="11">
    <source>
        <dbReference type="Proteomes" id="UP000650467"/>
    </source>
</evidence>
<feature type="compositionally biased region" description="Polar residues" evidence="7">
    <location>
        <begin position="1560"/>
        <end position="1569"/>
    </location>
</feature>
<organism evidence="10 11">
    <name type="scientific">Chlamydomonas incerta</name>
    <dbReference type="NCBI Taxonomy" id="51695"/>
    <lineage>
        <taxon>Eukaryota</taxon>
        <taxon>Viridiplantae</taxon>
        <taxon>Chlorophyta</taxon>
        <taxon>core chlorophytes</taxon>
        <taxon>Chlorophyceae</taxon>
        <taxon>CS clade</taxon>
        <taxon>Chlamydomonadales</taxon>
        <taxon>Chlamydomonadaceae</taxon>
        <taxon>Chlamydomonas</taxon>
    </lineage>
</organism>
<dbReference type="NCBIfam" id="TIGR00229">
    <property type="entry name" value="sensory_box"/>
    <property type="match status" value="1"/>
</dbReference>
<feature type="compositionally biased region" description="Low complexity" evidence="7">
    <location>
        <begin position="1340"/>
        <end position="1358"/>
    </location>
</feature>
<keyword evidence="5" id="KW-0418">Kinase</keyword>
<feature type="region of interest" description="Disordered" evidence="7">
    <location>
        <begin position="1488"/>
        <end position="1623"/>
    </location>
</feature>
<feature type="compositionally biased region" description="Low complexity" evidence="7">
    <location>
        <begin position="1971"/>
        <end position="2020"/>
    </location>
</feature>
<dbReference type="OrthoDB" id="508837at2759"/>
<keyword evidence="4" id="KW-0547">Nucleotide-binding</keyword>
<dbReference type="PANTHER" id="PTHR31600">
    <property type="entry name" value="TINY MACROCYSTS PROTEIN B-RELATED"/>
    <property type="match status" value="1"/>
</dbReference>
<feature type="transmembrane region" description="Helical" evidence="8">
    <location>
        <begin position="135"/>
        <end position="155"/>
    </location>
</feature>
<dbReference type="Pfam" id="PF25474">
    <property type="entry name" value="TPR_TmcB"/>
    <property type="match status" value="1"/>
</dbReference>
<evidence type="ECO:0000259" key="9">
    <source>
        <dbReference type="PROSITE" id="PS50112"/>
    </source>
</evidence>
<evidence type="ECO:0000313" key="10">
    <source>
        <dbReference type="EMBL" id="KAG2424794.1"/>
    </source>
</evidence>
<feature type="compositionally biased region" description="Low complexity" evidence="7">
    <location>
        <begin position="1381"/>
        <end position="1400"/>
    </location>
</feature>
<name>A0A835SD63_CHLIN</name>
<feature type="region of interest" description="Disordered" evidence="7">
    <location>
        <begin position="1413"/>
        <end position="1461"/>
    </location>
</feature>
<feature type="compositionally biased region" description="Low complexity" evidence="7">
    <location>
        <begin position="2381"/>
        <end position="2401"/>
    </location>
</feature>
<dbReference type="SMART" id="SM00091">
    <property type="entry name" value="PAS"/>
    <property type="match status" value="2"/>
</dbReference>
<feature type="region of interest" description="Disordered" evidence="7">
    <location>
        <begin position="2802"/>
        <end position="2828"/>
    </location>
</feature>
<comment type="caution">
    <text evidence="10">The sequence shown here is derived from an EMBL/GenBank/DDBJ whole genome shotgun (WGS) entry which is preliminary data.</text>
</comment>
<feature type="transmembrane region" description="Helical" evidence="8">
    <location>
        <begin position="175"/>
        <end position="202"/>
    </location>
</feature>
<feature type="transmembrane region" description="Helical" evidence="8">
    <location>
        <begin position="309"/>
        <end position="331"/>
    </location>
</feature>
<dbReference type="InterPro" id="IPR057352">
    <property type="entry name" value="TPR_TmcB/C"/>
</dbReference>
<feature type="compositionally biased region" description="Low complexity" evidence="7">
    <location>
        <begin position="2412"/>
        <end position="2422"/>
    </location>
</feature>
<feature type="compositionally biased region" description="Basic residues" evidence="7">
    <location>
        <begin position="1580"/>
        <end position="1589"/>
    </location>
</feature>
<feature type="compositionally biased region" description="Basic and acidic residues" evidence="7">
    <location>
        <begin position="1442"/>
        <end position="1452"/>
    </location>
</feature>
<feature type="transmembrane region" description="Helical" evidence="8">
    <location>
        <begin position="1656"/>
        <end position="1677"/>
    </location>
</feature>
<feature type="compositionally biased region" description="Gly residues" evidence="7">
    <location>
        <begin position="2045"/>
        <end position="2057"/>
    </location>
</feature>
<dbReference type="Gene3D" id="3.30.450.20">
    <property type="entry name" value="PAS domain"/>
    <property type="match status" value="1"/>
</dbReference>
<dbReference type="GO" id="GO:0009881">
    <property type="term" value="F:photoreceptor activity"/>
    <property type="evidence" value="ECO:0007669"/>
    <property type="project" value="UniProtKB-KW"/>
</dbReference>
<sequence length="2976" mass="313078">MLTLTREELLEQRKTLEEAVFAAMYTLSKGKSAESWKMAVLKGVLEGLVPFLVAFNPTMRWPINTSNPVWQVVRWALPSSPIARIWGYKSYVALMYALAALIYTVAAAVVGLTLAMRKQEHSKWLNRSAALLQRFTDVMFGMLYVSLFDYMLFLFNCDYGTPGSPHNYWTSVSCFTGSHMITLVVAGVTAGVFFFMTALMLVAGCDLSPVAHGIMASPAAVLRLRVLLLKAAYVGAADLLGEWRKTQALTMVGCVALVCWYNLRSLPFLRLYVNDAWGGCWAAVLYTCCCLAAWVFDPDRDVTAVGQRYCMIVLYGVFPAAGAGAALTAAVCRWQLRVAPRFRGLDAAALGAVKLRKIHKFERADEVEVVARAMRCFDADGQVLADAAALGEAIIKCGLAMFPGNVGLLILHANFLMEVKHDGPAARTALQLALKGGPSLIQRYQIFSSAETSKRLKEGAEGHGGGLDLHSYVEFKRNYRAVIRMHKAALAAQRDFWTLLLTKGRVAAAAMREALEALEAAADTAHQVYKRVLERYPANGKLLRCYGKFLEDVRHDTAAAARAYSEAARHGGGDGLLSLDLKVQGSDKPDFLTSMDLHEDACMVINHEGSIMMVNSCVTPLLGYLRSELEGANVSLIMPQPFAGRHAGYMQRYVQGGEPHMLDTVRDVVALHKDRFVFPLQICVTKLSGVGSDSIFLGVLRPAPMDARNVRAWVAPNGLVLCTDPQFASLTGLAGEEMVGRTFQSLATDPGEAEAMMANCRSAPFEELAAGSLVYRLDLAHKFTAAVPVEITVRIGGTDAQRILILHARRTDGNTDGLLVVDTRGALAFATWDVAAMLGYPLPKLLKMKLDQLLPQPFATMHAKHLKSDPRNGGGTTAAAPPPTSCRAGALVHLVNRLGSSVPVRLKVDTRDDIEMPLLEGRGGGAAAAGVPRTLHVVQVRKADASSARSLYTDRRLVLVCGLDGRIVSVDNPESTVFGFAGAAVVGSNLADCIDVFAEWRDKAGAHQMELLLLSLLDKEAEMPGTSWRVKVHSPLTQDSLPAINRKGPPRSDAGRSACLQTEIIDVSDAAALSSLSAAAAAAAAGQRHMALTDGAAADDDDGPQNLARIILWRRDLLCGVVELDEQLTVRRADMDTGLIVGLPPSSLGHMPLHRLLPEVPAGAKWGELMKDAGGGKKGKAADAAAKKSALKGGAVGLVVSGPRAFLGAHPDGGTMRVLLQGVSSGAEAAGGGGGGSAGGAGSGGPGAGAGGGGGGRITATLHPDTAYVGARANVYRALGLEALMQRQEQQGQQGHGREEAKVDTEGGAGEAAAAPADGVKRVRAGAEMRRALTGEEEGLSGAPAAGLTGAAAEQGRAAGDGRGDSRRQPGTRPSDDSAFGLGDLLLQPQPGKGCSTEAAAAEDDVAAALKAAGVKVGGSDEAEEGEDGDAEEEEDDEESEKDGTAERDGAALHKKAQSQSDFVAQWVRTLSRQMMVVPPAAATAATAAAAAAPPPEGAGDHLQASSSRSLSPTQSSATPDAALDAPGGGEAAGADAKALALLKQNSAQSRQSHQSHQQPTDVETASSQGGDDDDDKDGHGHHHHHLNRQHSGGSASAGEPDAASVVASSVAGGGGGGADEPMVDGRRARLLKRLVHIISGPQLAAPLARLRRHTVGVLLVMLLTHVICYLLTARFIDAQFGRVHELHRLALAADRCQYVAIKASVAEFCSRPGIAPVSVCETPLNASVADLKSAVDDLELYHQTVYMGAQLVPKRMGTQNLIDLWTQPVVNYQFLADTHPERWVNMSTGLWQLGNRFIAAGRELIFWAARDGGQTLGLRPHQFLLANGPWSLFSGYATSLEHLAALAFADIKRLGDSVLILLVVEAVVVQLLCVAYQAWLVWRAELARVGPRLVGLALPGPVLRALANRPLVVLEDSDDEEENAEEGEEEGGAGGTSRPRGGAGKAIAKNYAPAATSSGAAAGVHHEDSTAAAAADPAAAPPLLTSADSGKLNTDGTGDGSAAAGQGQAPAAGGNANNGAHDDHKPPHHHLHHSGSGSGNSWHLGGGGGGSKGGGARLRRAGRWGASVRVNGKTLLACYRAFGVFMTPLLLWQVLLVVFGVISFKLLDGLELPLASLTMASHVIYRNTRVRLAALMLVAGHDAEERARWRSVLATEVVNLENEYDTLMYGGVAATQAGGVFQHAVPASTFESGTFSANFFKTDRCFRWDQSKCYTPDSPYYELTHHGLDPMMRRVLAEVHLLIADDDADVSYAGSRYTTLYRVGVKDMYEGLVSSAQLYVTYMIGRYDSIKLLHTILLIITVLFFVAYAAFLLRPYASATEREAGALAGLLSHVPPEACDVLTLAKQVVQSHGEMMGGAGGGDKARQQNTHKHRHDQSQAAAAGVSSEAPAPGEQGARSSTARRRRRKGASADGSGSPPAAAQAPILANLATEAVQRPKYQHALQSDQPGAAGLAPAAPHLLDDDRLCFASPATSSQPARPSSSAAKHMPPPIRAAIERSGTADQTSGRTAHVLTGHLNATVQLLGPGAAGIDQLLSCFCWGITKRLPSGQLQVTDHVPLDSYDKRIEGPGSVRFLPPRVSVGRSVILTLRCAGPTDAASILGACWLSPGVIPMWLRRQGAPRDSGLYLGSGAATTRVCVGVGHSSIEGGSYLYQGGGNAADPQQQPAATLAVVRNLLIGYPIFSSLEGAGSADVLRTYKRQAGLLLQHRVPPLTIEPAPDSPAFDAFHGAGGADDVLSDDESLDPLPRPIGRDLENALAREAASAATAGATAPGAADPSAADPSAAVTGAAVAGATAAAGSTAHPTAASTAGAHGSTAAEMQQQKQIQQQARTLAMLRGRAKSCWDQLRELAKSLENAELTEARQLAAEMEKLASHVAAYRDGADATLEKTTSPGPDNEETQTARLQAKADHAYILSLAPAIAQVLKDKNATITAIEAVISDGEEDTPNTKRLKSEALAARGTLAEAVHDMDTT</sequence>
<evidence type="ECO:0000256" key="4">
    <source>
        <dbReference type="ARBA" id="ARBA00022741"/>
    </source>
</evidence>
<keyword evidence="8" id="KW-0812">Transmembrane</keyword>
<evidence type="ECO:0000256" key="2">
    <source>
        <dbReference type="ARBA" id="ARBA00022606"/>
    </source>
</evidence>
<keyword evidence="8" id="KW-0472">Membrane</keyword>
<keyword evidence="8" id="KW-1133">Transmembrane helix</keyword>
<feature type="compositionally biased region" description="Low complexity" evidence="7">
    <location>
        <begin position="1503"/>
        <end position="1526"/>
    </location>
</feature>
<reference evidence="10" key="1">
    <citation type="journal article" date="2020" name="bioRxiv">
        <title>Comparative genomics of Chlamydomonas.</title>
        <authorList>
            <person name="Craig R.J."/>
            <person name="Hasan A.R."/>
            <person name="Ness R.W."/>
            <person name="Keightley P.D."/>
        </authorList>
    </citation>
    <scope>NUCLEOTIDE SEQUENCE</scope>
    <source>
        <strain evidence="10">SAG 7.73</strain>
    </source>
</reference>
<gene>
    <name evidence="10" type="ORF">HXX76_014218</name>
</gene>
<dbReference type="FunFam" id="3.30.450.20:FF:000060">
    <property type="entry name" value="Sensor protein FixL"/>
    <property type="match status" value="1"/>
</dbReference>
<evidence type="ECO:0000256" key="7">
    <source>
        <dbReference type="SAM" id="MobiDB-lite"/>
    </source>
</evidence>
<keyword evidence="1" id="KW-0600">Photoreceptor protein</keyword>
<protein>
    <recommendedName>
        <fullName evidence="9">PAS domain-containing protein</fullName>
    </recommendedName>
</protein>
<feature type="domain" description="PAS" evidence="9">
    <location>
        <begin position="587"/>
        <end position="657"/>
    </location>
</feature>
<feature type="compositionally biased region" description="Acidic residues" evidence="7">
    <location>
        <begin position="1421"/>
        <end position="1441"/>
    </location>
</feature>
<dbReference type="PROSITE" id="PS50112">
    <property type="entry name" value="PAS"/>
    <property type="match status" value="1"/>
</dbReference>
<evidence type="ECO:0000256" key="6">
    <source>
        <dbReference type="ARBA" id="ARBA00022840"/>
    </source>
</evidence>